<dbReference type="InterPro" id="IPR055170">
    <property type="entry name" value="GFO_IDH_MocA-like_dom"/>
</dbReference>
<dbReference type="PANTHER" id="PTHR43708">
    <property type="entry name" value="CONSERVED EXPRESSED OXIDOREDUCTASE (EUROFUNG)"/>
    <property type="match status" value="1"/>
</dbReference>
<dbReference type="InterPro" id="IPR000683">
    <property type="entry name" value="Gfo/Idh/MocA-like_OxRdtase_N"/>
</dbReference>
<dbReference type="GO" id="GO:0000166">
    <property type="term" value="F:nucleotide binding"/>
    <property type="evidence" value="ECO:0007669"/>
    <property type="project" value="InterPro"/>
</dbReference>
<dbReference type="PANTHER" id="PTHR43708:SF5">
    <property type="entry name" value="CONSERVED EXPRESSED OXIDOREDUCTASE (EUROFUNG)-RELATED"/>
    <property type="match status" value="1"/>
</dbReference>
<dbReference type="Pfam" id="PF01408">
    <property type="entry name" value="GFO_IDH_MocA"/>
    <property type="match status" value="1"/>
</dbReference>
<protein>
    <submittedName>
        <fullName evidence="6">Putative dehydrogenase</fullName>
    </submittedName>
</protein>
<keyword evidence="3" id="KW-0520">NAD</keyword>
<dbReference type="Gene3D" id="3.40.50.720">
    <property type="entry name" value="NAD(P)-binding Rossmann-like Domain"/>
    <property type="match status" value="1"/>
</dbReference>
<dbReference type="Gene3D" id="3.30.360.10">
    <property type="entry name" value="Dihydrodipicolinate Reductase, domain 2"/>
    <property type="match status" value="1"/>
</dbReference>
<gene>
    <name evidence="6" type="ORF">FHU41_002011</name>
</gene>
<dbReference type="InterPro" id="IPR036291">
    <property type="entry name" value="NAD(P)-bd_dom_sf"/>
</dbReference>
<comment type="caution">
    <text evidence="6">The sequence shown here is derived from an EMBL/GenBank/DDBJ whole genome shotgun (WGS) entry which is preliminary data.</text>
</comment>
<dbReference type="SUPFAM" id="SSF51735">
    <property type="entry name" value="NAD(P)-binding Rossmann-fold domains"/>
    <property type="match status" value="1"/>
</dbReference>
<feature type="domain" description="Gfo/Idh/MocA-like oxidoreductase N-terminal" evidence="4">
    <location>
        <begin position="10"/>
        <end position="128"/>
    </location>
</feature>
<reference evidence="6 7" key="1">
    <citation type="submission" date="2020-07" db="EMBL/GenBank/DDBJ databases">
        <title>Sequencing the genomes of 1000 actinobacteria strains.</title>
        <authorList>
            <person name="Klenk H.-P."/>
        </authorList>
    </citation>
    <scope>NUCLEOTIDE SEQUENCE [LARGE SCALE GENOMIC DNA]</scope>
    <source>
        <strain evidence="6 7">DSM 102047</strain>
    </source>
</reference>
<sequence length="345" mass="37520">MTEIGSDKPIRTAVIGLGLAGSVFHAPAIAADPAYQLSAIVTADPGRRAKALAAYPGTAVLDSFQQLPFGELDLVVLGTPPLSHAPLAREAIDRGLSVVVDKPFAPSSAEGLELIEYARRAGKLLTVYQNRRWDGEFLTLQRLLEQNTLGEVYRFESRMERWAPTISKDWKTQAQPGVGILFDLGTHLIDQALLLFGPVDQVYGELDARRRQEPSDDDVFLALRHSSGVRSHLSMNVSVAQFAPRLRVLGSEAGYLKELGDLQEAQILAGVLPGQPGYGVDPEANWGRLGREGNNRLVPTERGDFPSFYRLLAESLNDGTPPPVDPVDAVAALRIIEEVRAQNGL</sequence>
<dbReference type="AlphaFoldDB" id="A0A7Y9LUE3"/>
<evidence type="ECO:0000259" key="4">
    <source>
        <dbReference type="Pfam" id="PF01408"/>
    </source>
</evidence>
<dbReference type="Pfam" id="PF22725">
    <property type="entry name" value="GFO_IDH_MocA_C3"/>
    <property type="match status" value="1"/>
</dbReference>
<evidence type="ECO:0000313" key="7">
    <source>
        <dbReference type="Proteomes" id="UP000521748"/>
    </source>
</evidence>
<keyword evidence="7" id="KW-1185">Reference proteome</keyword>
<evidence type="ECO:0000256" key="1">
    <source>
        <dbReference type="ARBA" id="ARBA00010928"/>
    </source>
</evidence>
<dbReference type="RefSeq" id="WP_179389501.1">
    <property type="nucleotide sequence ID" value="NZ_JACBYQ010000002.1"/>
</dbReference>
<dbReference type="SUPFAM" id="SSF55347">
    <property type="entry name" value="Glyceraldehyde-3-phosphate dehydrogenase-like, C-terminal domain"/>
    <property type="match status" value="1"/>
</dbReference>
<dbReference type="Proteomes" id="UP000521748">
    <property type="component" value="Unassembled WGS sequence"/>
</dbReference>
<evidence type="ECO:0000256" key="2">
    <source>
        <dbReference type="ARBA" id="ARBA00023002"/>
    </source>
</evidence>
<evidence type="ECO:0000313" key="6">
    <source>
        <dbReference type="EMBL" id="NYE95761.1"/>
    </source>
</evidence>
<organism evidence="6 7">
    <name type="scientific">Psychromicrobium silvestre</name>
    <dbReference type="NCBI Taxonomy" id="1645614"/>
    <lineage>
        <taxon>Bacteria</taxon>
        <taxon>Bacillati</taxon>
        <taxon>Actinomycetota</taxon>
        <taxon>Actinomycetes</taxon>
        <taxon>Micrococcales</taxon>
        <taxon>Micrococcaceae</taxon>
        <taxon>Psychromicrobium</taxon>
    </lineage>
</organism>
<dbReference type="InterPro" id="IPR051317">
    <property type="entry name" value="Gfo/Idh/MocA_oxidoreduct"/>
</dbReference>
<dbReference type="EMBL" id="JACBYQ010000002">
    <property type="protein sequence ID" value="NYE95761.1"/>
    <property type="molecule type" value="Genomic_DNA"/>
</dbReference>
<comment type="similarity">
    <text evidence="1">Belongs to the Gfo/Idh/MocA family.</text>
</comment>
<accession>A0A7Y9LUE3</accession>
<dbReference type="GO" id="GO:0016491">
    <property type="term" value="F:oxidoreductase activity"/>
    <property type="evidence" value="ECO:0007669"/>
    <property type="project" value="UniProtKB-KW"/>
</dbReference>
<feature type="domain" description="GFO/IDH/MocA-like oxidoreductase" evidence="5">
    <location>
        <begin position="137"/>
        <end position="254"/>
    </location>
</feature>
<name>A0A7Y9LUE3_9MICC</name>
<keyword evidence="2" id="KW-0560">Oxidoreductase</keyword>
<evidence type="ECO:0000259" key="5">
    <source>
        <dbReference type="Pfam" id="PF22725"/>
    </source>
</evidence>
<proteinExistence type="inferred from homology"/>
<evidence type="ECO:0000256" key="3">
    <source>
        <dbReference type="ARBA" id="ARBA00023027"/>
    </source>
</evidence>